<organism evidence="1 2">
    <name type="scientific">Boothiomyces macroporosus</name>
    <dbReference type="NCBI Taxonomy" id="261099"/>
    <lineage>
        <taxon>Eukaryota</taxon>
        <taxon>Fungi</taxon>
        <taxon>Fungi incertae sedis</taxon>
        <taxon>Chytridiomycota</taxon>
        <taxon>Chytridiomycota incertae sedis</taxon>
        <taxon>Chytridiomycetes</taxon>
        <taxon>Rhizophydiales</taxon>
        <taxon>Terramycetaceae</taxon>
        <taxon>Boothiomyces</taxon>
    </lineage>
</organism>
<dbReference type="Proteomes" id="UP001210925">
    <property type="component" value="Unassembled WGS sequence"/>
</dbReference>
<reference evidence="1" key="1">
    <citation type="submission" date="2020-05" db="EMBL/GenBank/DDBJ databases">
        <title>Phylogenomic resolution of chytrid fungi.</title>
        <authorList>
            <person name="Stajich J.E."/>
            <person name="Amses K."/>
            <person name="Simmons R."/>
            <person name="Seto K."/>
            <person name="Myers J."/>
            <person name="Bonds A."/>
            <person name="Quandt C.A."/>
            <person name="Barry K."/>
            <person name="Liu P."/>
            <person name="Grigoriev I."/>
            <person name="Longcore J.E."/>
            <person name="James T.Y."/>
        </authorList>
    </citation>
    <scope>NUCLEOTIDE SEQUENCE</scope>
    <source>
        <strain evidence="1">PLAUS21</strain>
    </source>
</reference>
<proteinExistence type="predicted"/>
<keyword evidence="2" id="KW-1185">Reference proteome</keyword>
<accession>A0AAD5UJ01</accession>
<comment type="caution">
    <text evidence="1">The sequence shown here is derived from an EMBL/GenBank/DDBJ whole genome shotgun (WGS) entry which is preliminary data.</text>
</comment>
<evidence type="ECO:0000313" key="2">
    <source>
        <dbReference type="Proteomes" id="UP001210925"/>
    </source>
</evidence>
<sequence length="366" mass="42396">MRFALHLPTSTNSIQNIPLLLNTDLNTTISTLKRQNITRLVSILPTKLLNQDILNTLSCRSMPKLNNPTLIPLHKTCGYPIFEYRMYFQEHNYESTVQRVADAFADIGSKKNISQEELLNLQFKLLDTETGQGGSTDLSHQILTLLQNTTISTIELTKKLTEIINRDVVFNPSLGCVYFYPSDWVKDEYIFHKLMQTLLPYIYPQLHSFQTIEILRQSILNYRHFKITSKNKIALCPPFRNRCWTLCREPFNGTMKKKLVVKGEKTMVWDNRYLITSQHRNYKVRPLTADGLKQVVKKLSRQVGKNVEKIVNSLPPPTRELLPCIEMQDHIVSIPTLGVNLKDEFQAQYIPHLEKELIESELIKPN</sequence>
<evidence type="ECO:0000313" key="1">
    <source>
        <dbReference type="EMBL" id="KAJ3256143.1"/>
    </source>
</evidence>
<name>A0AAD5UJ01_9FUNG</name>
<dbReference type="EMBL" id="JADGKB010000055">
    <property type="protein sequence ID" value="KAJ3256143.1"/>
    <property type="molecule type" value="Genomic_DNA"/>
</dbReference>
<dbReference type="AlphaFoldDB" id="A0AAD5UJ01"/>
<gene>
    <name evidence="1" type="ORF">HK103_005712</name>
</gene>
<protein>
    <submittedName>
        <fullName evidence="1">Uncharacterized protein</fullName>
    </submittedName>
</protein>